<sequence>MKNLIPALFFALTASFASAQEASLGAGGVLRGLDKVNGNLSDIELNNGATAEFGRLNVTLEECRFPTGNPSGDAWAYLNITDSRDDTQLFAGWMVASSPALNALDHPRYDVWVLRCSTEPVSGASE</sequence>
<evidence type="ECO:0000313" key="2">
    <source>
        <dbReference type="EMBL" id="MBI1493134.1"/>
    </source>
</evidence>
<evidence type="ECO:0000313" key="3">
    <source>
        <dbReference type="Proteomes" id="UP000640583"/>
    </source>
</evidence>
<feature type="chain" id="PRO_5035314042" evidence="1">
    <location>
        <begin position="20"/>
        <end position="126"/>
    </location>
</feature>
<accession>A0A8J7LKQ6</accession>
<keyword evidence="1" id="KW-0732">Signal</keyword>
<keyword evidence="3" id="KW-1185">Reference proteome</keyword>
<comment type="caution">
    <text evidence="2">The sequence shown here is derived from an EMBL/GenBank/DDBJ whole genome shotgun (WGS) entry which is preliminary data.</text>
</comment>
<evidence type="ECO:0000256" key="1">
    <source>
        <dbReference type="SAM" id="SignalP"/>
    </source>
</evidence>
<protein>
    <submittedName>
        <fullName evidence="2">DUF2155 domain-containing protein</fullName>
    </submittedName>
</protein>
<dbReference type="Pfam" id="PF09923">
    <property type="entry name" value="DUF2155"/>
    <property type="match status" value="1"/>
</dbReference>
<proteinExistence type="predicted"/>
<feature type="signal peptide" evidence="1">
    <location>
        <begin position="1"/>
        <end position="19"/>
    </location>
</feature>
<dbReference type="InterPro" id="IPR019225">
    <property type="entry name" value="DUF2155"/>
</dbReference>
<dbReference type="EMBL" id="JADCKQ010000003">
    <property type="protein sequence ID" value="MBI1493134.1"/>
    <property type="molecule type" value="Genomic_DNA"/>
</dbReference>
<dbReference type="RefSeq" id="WP_228847983.1">
    <property type="nucleotide sequence ID" value="NZ_JADCKQ010000003.1"/>
</dbReference>
<gene>
    <name evidence="2" type="ORF">H1D41_05730</name>
</gene>
<dbReference type="AlphaFoldDB" id="A0A8J7LKQ6"/>
<dbReference type="Proteomes" id="UP000640583">
    <property type="component" value="Unassembled WGS sequence"/>
</dbReference>
<organism evidence="2 3">
    <name type="scientific">Halocynthiibacter styelae</name>
    <dbReference type="NCBI Taxonomy" id="2761955"/>
    <lineage>
        <taxon>Bacteria</taxon>
        <taxon>Pseudomonadati</taxon>
        <taxon>Pseudomonadota</taxon>
        <taxon>Alphaproteobacteria</taxon>
        <taxon>Rhodobacterales</taxon>
        <taxon>Paracoccaceae</taxon>
        <taxon>Halocynthiibacter</taxon>
    </lineage>
</organism>
<name>A0A8J7LKQ6_9RHOB</name>
<reference evidence="2" key="1">
    <citation type="submission" date="2020-10" db="EMBL/GenBank/DDBJ databases">
        <title>Paenihalocynthiibacter styelae gen. nov., sp. nov., isolated from stalked sea squirt Styela clava.</title>
        <authorList>
            <person name="Kim Y.-O."/>
            <person name="Yoon J.-H."/>
        </authorList>
    </citation>
    <scope>NUCLEOTIDE SEQUENCE</scope>
    <source>
        <strain evidence="2">MYP1-1</strain>
    </source>
</reference>